<dbReference type="InterPro" id="IPR046843">
    <property type="entry name" value="LonB_AAA-LID"/>
</dbReference>
<gene>
    <name evidence="5" type="ORF">GCM10007924_00210</name>
</gene>
<dbReference type="Gene3D" id="1.10.8.60">
    <property type="match status" value="1"/>
</dbReference>
<evidence type="ECO:0000313" key="5">
    <source>
        <dbReference type="EMBL" id="GLQ04800.1"/>
    </source>
</evidence>
<keyword evidence="2" id="KW-0378">Hydrolase</keyword>
<sequence>MTITPIPHEDLCRVCDPESLGFSSTASILPSDSIPGQNRAIEALLFGAAIKREGYNIYLAGESGLGKRSMAMRLLGERANSEAPPQDWVYVHNFITAPRPNAIGLPPGKGIVFQRAMLQLVKILKEAIPRAFESDDYKQRLANINDDFQNRQTEALDAFRKKAKDEDIAVIRSPSGFALPPIRDGQVMTGQEFEKLSAEEKEKIQKKIQTLEEELQLLLMKVPQWEQEHQEKVQALNEEITSFVVTQYIDNLLKQFADLPEIVSHLQEVQKDLIANIFGIMQMEQGGDQGAENAEMGGPIGGFNRYTVNLIVNHNKKNGAPVIFEDNPTLGNLIGRAEHISHMGTLITDFRLIRSGSMHRANGGYLIIDAQKLLSHPFSWDSLKRCLRGKRIKIESAAQLMDMISTVSLVPEPIPLDIKVVLVGSVLLYDMLCRFDPEFRELFKVVADFDDRMPRTPENQVAYASLLAGTIQREKLKPFTKEAVARVIEESIRLTGDSEKISNRLVQVADLLREADFHAETAGAKDVERDHVQQAINAQERRLDRVRERLQENINRHIVLIDTDGQKTGQINGLSVLQTGSFMFGQPTRISCRVRPGEGKIIDIEREVELGGPLHSKGVLILSGFLGAKFTLDIPLSLQASLVFEQSYGGVDGDSASSAELYALLSALADAPIRQGLAVTGSVNQYGDVQAIGGVNQKIEGFFDICRIRGLTGQQGALVPASNVPHLMLRHDVIAAVKDGKFNIYPVAHIDEGIELLTGLTAGSPNADGLYPEDTVFGRVQARLKAFAETRRRFMRPEPEGTGKGK</sequence>
<dbReference type="Pfam" id="PF20437">
    <property type="entry name" value="LonC_helical"/>
    <property type="match status" value="1"/>
</dbReference>
<keyword evidence="6" id="KW-1185">Reference proteome</keyword>
<dbReference type="Proteomes" id="UP001161409">
    <property type="component" value="Unassembled WGS sequence"/>
</dbReference>
<comment type="caution">
    <text evidence="5">The sequence shown here is derived from an EMBL/GenBank/DDBJ whole genome shotgun (WGS) entry which is preliminary data.</text>
</comment>
<dbReference type="Gene3D" id="3.40.50.300">
    <property type="entry name" value="P-loop containing nucleotide triphosphate hydrolases"/>
    <property type="match status" value="2"/>
</dbReference>
<dbReference type="InterPro" id="IPR027417">
    <property type="entry name" value="P-loop_NTPase"/>
</dbReference>
<evidence type="ECO:0000256" key="3">
    <source>
        <dbReference type="SAM" id="Coils"/>
    </source>
</evidence>
<dbReference type="Gene3D" id="3.30.230.10">
    <property type="match status" value="1"/>
</dbReference>
<dbReference type="GO" id="GO:0006508">
    <property type="term" value="P:proteolysis"/>
    <property type="evidence" value="ECO:0007669"/>
    <property type="project" value="UniProtKB-KW"/>
</dbReference>
<dbReference type="SUPFAM" id="SSF54211">
    <property type="entry name" value="Ribosomal protein S5 domain 2-like"/>
    <property type="match status" value="1"/>
</dbReference>
<feature type="coiled-coil region" evidence="3">
    <location>
        <begin position="194"/>
        <end position="228"/>
    </location>
</feature>
<dbReference type="GO" id="GO:0008233">
    <property type="term" value="F:peptidase activity"/>
    <property type="evidence" value="ECO:0007669"/>
    <property type="project" value="UniProtKB-KW"/>
</dbReference>
<dbReference type="Pfam" id="PF20436">
    <property type="entry name" value="LonB_AAA-LID"/>
    <property type="match status" value="1"/>
</dbReference>
<dbReference type="SUPFAM" id="SSF52540">
    <property type="entry name" value="P-loop containing nucleoside triphosphate hydrolases"/>
    <property type="match status" value="1"/>
</dbReference>
<evidence type="ECO:0000256" key="2">
    <source>
        <dbReference type="PROSITE-ProRule" id="PRU01122"/>
    </source>
</evidence>
<protein>
    <recommendedName>
        <fullName evidence="2">endopeptidase La</fullName>
        <ecNumber evidence="2">3.4.21.53</ecNumber>
    </recommendedName>
</protein>
<dbReference type="Pfam" id="PF13654">
    <property type="entry name" value="AAA_32"/>
    <property type="match status" value="1"/>
</dbReference>
<evidence type="ECO:0000313" key="6">
    <source>
        <dbReference type="Proteomes" id="UP001161409"/>
    </source>
</evidence>
<keyword evidence="1 2" id="KW-0645">Protease</keyword>
<feature type="active site" evidence="2">
    <location>
        <position position="698"/>
    </location>
</feature>
<keyword evidence="3" id="KW-0175">Coiled coil</keyword>
<dbReference type="RefSeq" id="WP_169558849.1">
    <property type="nucleotide sequence ID" value="NZ_BSNF01000001.1"/>
</dbReference>
<comment type="catalytic activity">
    <reaction evidence="2">
        <text>Hydrolysis of proteins in presence of ATP.</text>
        <dbReference type="EC" id="3.4.21.53"/>
    </reaction>
</comment>
<feature type="active site" evidence="2">
    <location>
        <position position="655"/>
    </location>
</feature>
<dbReference type="PRINTS" id="PR00830">
    <property type="entry name" value="ENDOLAPTASE"/>
</dbReference>
<dbReference type="PANTHER" id="PTHR10046">
    <property type="entry name" value="ATP DEPENDENT LON PROTEASE FAMILY MEMBER"/>
    <property type="match status" value="1"/>
</dbReference>
<name>A0ABQ5TYE7_9PROT</name>
<evidence type="ECO:0000259" key="4">
    <source>
        <dbReference type="PROSITE" id="PS51786"/>
    </source>
</evidence>
<dbReference type="PROSITE" id="PS51786">
    <property type="entry name" value="LON_PROTEOLYTIC"/>
    <property type="match status" value="1"/>
</dbReference>
<keyword evidence="2" id="KW-0720">Serine protease</keyword>
<accession>A0ABQ5TYE7</accession>
<comment type="similarity">
    <text evidence="2">Belongs to the peptidase S16 family.</text>
</comment>
<dbReference type="InterPro" id="IPR008269">
    <property type="entry name" value="Lon_proteolytic"/>
</dbReference>
<reference evidence="5" key="2">
    <citation type="submission" date="2023-01" db="EMBL/GenBank/DDBJ databases">
        <title>Draft genome sequence of Sneathiella chinensis strain NBRC 103408.</title>
        <authorList>
            <person name="Sun Q."/>
            <person name="Mori K."/>
        </authorList>
    </citation>
    <scope>NUCLEOTIDE SEQUENCE</scope>
    <source>
        <strain evidence="5">NBRC 103408</strain>
    </source>
</reference>
<dbReference type="InterPro" id="IPR041699">
    <property type="entry name" value="AAA_32"/>
</dbReference>
<reference evidence="5" key="1">
    <citation type="journal article" date="2014" name="Int. J. Syst. Evol. Microbiol.">
        <title>Complete genome of a new Firmicutes species belonging to the dominant human colonic microbiota ('Ruminococcus bicirculans') reveals two chromosomes and a selective capacity to utilize plant glucans.</title>
        <authorList>
            <consortium name="NISC Comparative Sequencing Program"/>
            <person name="Wegmann U."/>
            <person name="Louis P."/>
            <person name="Goesmann A."/>
            <person name="Henrissat B."/>
            <person name="Duncan S.H."/>
            <person name="Flint H.J."/>
        </authorList>
    </citation>
    <scope>NUCLEOTIDE SEQUENCE</scope>
    <source>
        <strain evidence="5">NBRC 103408</strain>
    </source>
</reference>
<feature type="domain" description="Lon proteolytic" evidence="4">
    <location>
        <begin position="565"/>
        <end position="760"/>
    </location>
</feature>
<dbReference type="EMBL" id="BSNF01000001">
    <property type="protein sequence ID" value="GLQ04800.1"/>
    <property type="molecule type" value="Genomic_DNA"/>
</dbReference>
<organism evidence="5 6">
    <name type="scientific">Sneathiella chinensis</name>
    <dbReference type="NCBI Taxonomy" id="349750"/>
    <lineage>
        <taxon>Bacteria</taxon>
        <taxon>Pseudomonadati</taxon>
        <taxon>Pseudomonadota</taxon>
        <taxon>Alphaproteobacteria</taxon>
        <taxon>Sneathiellales</taxon>
        <taxon>Sneathiellaceae</taxon>
        <taxon>Sneathiella</taxon>
    </lineage>
</organism>
<dbReference type="Pfam" id="PF05362">
    <property type="entry name" value="Lon_C"/>
    <property type="match status" value="1"/>
</dbReference>
<proteinExistence type="inferred from homology"/>
<feature type="coiled-coil region" evidence="3">
    <location>
        <begin position="529"/>
        <end position="556"/>
    </location>
</feature>
<dbReference type="InterPro" id="IPR014721">
    <property type="entry name" value="Ribsml_uS5_D2-typ_fold_subgr"/>
</dbReference>
<dbReference type="EC" id="3.4.21.53" evidence="2"/>
<evidence type="ECO:0000256" key="1">
    <source>
        <dbReference type="ARBA" id="ARBA00022670"/>
    </source>
</evidence>
<dbReference type="InterPro" id="IPR027065">
    <property type="entry name" value="Lon_Prtase"/>
</dbReference>
<dbReference type="InterPro" id="IPR020568">
    <property type="entry name" value="Ribosomal_Su5_D2-typ_SF"/>
</dbReference>
<dbReference type="InterPro" id="IPR046844">
    <property type="entry name" value="Lon-like_helical"/>
</dbReference>